<evidence type="ECO:0000313" key="2">
    <source>
        <dbReference type="Proteomes" id="UP001209803"/>
    </source>
</evidence>
<evidence type="ECO:0000313" key="1">
    <source>
        <dbReference type="EMBL" id="WFE92278.1"/>
    </source>
</evidence>
<protein>
    <submittedName>
        <fullName evidence="1">Uncharacterized protein</fullName>
    </submittedName>
</protein>
<dbReference type="Proteomes" id="UP001209803">
    <property type="component" value="Chromosome"/>
</dbReference>
<accession>A0ABY8F9U8</accession>
<dbReference type="EMBL" id="CP120863">
    <property type="protein sequence ID" value="WFE92278.1"/>
    <property type="molecule type" value="Genomic_DNA"/>
</dbReference>
<gene>
    <name evidence="1" type="ORF">K1718_13210</name>
</gene>
<reference evidence="1 2" key="1">
    <citation type="submission" date="2023-03" db="EMBL/GenBank/DDBJ databases">
        <title>Roseibium porphyridii sp. nov. and Roseibium rhodosorbium sp. nov. isolated from marine algae, Porphyridium cruentum and Rhodosorus marinus, respectively.</title>
        <authorList>
            <person name="Lee M.W."/>
            <person name="Choi B.J."/>
            <person name="Lee J.K."/>
            <person name="Choi D.G."/>
            <person name="Baek J.H."/>
            <person name="Bayburt H."/>
            <person name="Kim J.M."/>
            <person name="Han D.M."/>
            <person name="Kim K.H."/>
            <person name="Jeon C.O."/>
        </authorList>
    </citation>
    <scope>NUCLEOTIDE SEQUENCE [LARGE SCALE GENOMIC DNA]</scope>
    <source>
        <strain evidence="1 2">KMA01</strain>
    </source>
</reference>
<sequence>MISFLSLLVSIATTIAFVFVVLMMLTCLCRAKAAKQADRNGGF</sequence>
<keyword evidence="2" id="KW-1185">Reference proteome</keyword>
<proteinExistence type="predicted"/>
<dbReference type="RefSeq" id="WP_265682309.1">
    <property type="nucleotide sequence ID" value="NZ_CP120863.1"/>
</dbReference>
<organism evidence="1 2">
    <name type="scientific">Roseibium porphyridii</name>
    <dbReference type="NCBI Taxonomy" id="2866279"/>
    <lineage>
        <taxon>Bacteria</taxon>
        <taxon>Pseudomonadati</taxon>
        <taxon>Pseudomonadota</taxon>
        <taxon>Alphaproteobacteria</taxon>
        <taxon>Hyphomicrobiales</taxon>
        <taxon>Stappiaceae</taxon>
        <taxon>Roseibium</taxon>
    </lineage>
</organism>
<name>A0ABY8F9U8_9HYPH</name>